<reference evidence="4" key="1">
    <citation type="journal article" date="2015" name="BMC Genomics">
        <title>Genomic and transcriptomic analysis of the endophytic fungus Pestalotiopsis fici reveals its lifestyle and high potential for synthesis of natural products.</title>
        <authorList>
            <person name="Wang X."/>
            <person name="Zhang X."/>
            <person name="Liu L."/>
            <person name="Xiang M."/>
            <person name="Wang W."/>
            <person name="Sun X."/>
            <person name="Che Y."/>
            <person name="Guo L."/>
            <person name="Liu G."/>
            <person name="Guo L."/>
            <person name="Wang C."/>
            <person name="Yin W.B."/>
            <person name="Stadler M."/>
            <person name="Zhang X."/>
            <person name="Liu X."/>
        </authorList>
    </citation>
    <scope>NUCLEOTIDE SEQUENCE [LARGE SCALE GENOMIC DNA]</scope>
    <source>
        <strain evidence="4">W106-1 / CGMCC3.15140</strain>
    </source>
</reference>
<dbReference type="Proteomes" id="UP000030651">
    <property type="component" value="Unassembled WGS sequence"/>
</dbReference>
<name>W3WSC4_PESFW</name>
<evidence type="ECO:0000313" key="4">
    <source>
        <dbReference type="Proteomes" id="UP000030651"/>
    </source>
</evidence>
<dbReference type="OrthoDB" id="610608at2759"/>
<dbReference type="EMBL" id="KI912118">
    <property type="protein sequence ID" value="ETS75721.1"/>
    <property type="molecule type" value="Genomic_DNA"/>
</dbReference>
<accession>W3WSC4</accession>
<dbReference type="InParanoid" id="W3WSC4"/>
<proteinExistence type="predicted"/>
<evidence type="ECO:0000256" key="1">
    <source>
        <dbReference type="SAM" id="MobiDB-lite"/>
    </source>
</evidence>
<sequence length="189" mass="21191">MRSLAVSGLCLFVIFRFSHRQYGQSDSVDDGDICLERLAGDLLSEWFGIEINSLERPIRVLHCLEQVKGQMAAVVEEEGHVLAEDRTEYPETDDMLDVDAADDQPYSGGNPSQFAPHRHSQGGEASGQSGTNKKRLNNGDLKSSIPSGLKATTRYPKKKRRTGLNLSCPYRKRDPCRFNAQQYERCALR</sequence>
<keyword evidence="2" id="KW-0732">Signal</keyword>
<dbReference type="RefSeq" id="XP_007839437.1">
    <property type="nucleotide sequence ID" value="XM_007841246.1"/>
</dbReference>
<protein>
    <submittedName>
        <fullName evidence="3">Uncharacterized protein</fullName>
    </submittedName>
</protein>
<keyword evidence="4" id="KW-1185">Reference proteome</keyword>
<organism evidence="3 4">
    <name type="scientific">Pestalotiopsis fici (strain W106-1 / CGMCC3.15140)</name>
    <dbReference type="NCBI Taxonomy" id="1229662"/>
    <lineage>
        <taxon>Eukaryota</taxon>
        <taxon>Fungi</taxon>
        <taxon>Dikarya</taxon>
        <taxon>Ascomycota</taxon>
        <taxon>Pezizomycotina</taxon>
        <taxon>Sordariomycetes</taxon>
        <taxon>Xylariomycetidae</taxon>
        <taxon>Amphisphaeriales</taxon>
        <taxon>Sporocadaceae</taxon>
        <taxon>Pestalotiopsis</taxon>
    </lineage>
</organism>
<evidence type="ECO:0000256" key="2">
    <source>
        <dbReference type="SAM" id="SignalP"/>
    </source>
</evidence>
<dbReference type="GeneID" id="19277678"/>
<feature type="region of interest" description="Disordered" evidence="1">
    <location>
        <begin position="98"/>
        <end position="166"/>
    </location>
</feature>
<feature type="signal peptide" evidence="2">
    <location>
        <begin position="1"/>
        <end position="20"/>
    </location>
</feature>
<evidence type="ECO:0000313" key="3">
    <source>
        <dbReference type="EMBL" id="ETS75721.1"/>
    </source>
</evidence>
<dbReference type="STRING" id="1229662.W3WSC4"/>
<feature type="chain" id="PRO_5004834145" evidence="2">
    <location>
        <begin position="21"/>
        <end position="189"/>
    </location>
</feature>
<gene>
    <name evidence="3" type="ORF">PFICI_12665</name>
</gene>
<dbReference type="KEGG" id="pfy:PFICI_12665"/>
<dbReference type="HOGENOM" id="CLU_1434897_0_0_1"/>
<dbReference type="AlphaFoldDB" id="W3WSC4"/>